<dbReference type="Pfam" id="PF20772">
    <property type="entry name" value="TACO1_YebC_N"/>
    <property type="match status" value="1"/>
</dbReference>
<protein>
    <submittedName>
        <fullName evidence="4">Upf0082 protein pc1328</fullName>
    </submittedName>
</protein>
<dbReference type="InterPro" id="IPR049083">
    <property type="entry name" value="TACO1_YebC_N"/>
</dbReference>
<evidence type="ECO:0000256" key="1">
    <source>
        <dbReference type="ARBA" id="ARBA00008724"/>
    </source>
</evidence>
<proteinExistence type="inferred from homology"/>
<dbReference type="Gene3D" id="3.30.70.980">
    <property type="match status" value="2"/>
</dbReference>
<dbReference type="Gene3D" id="1.10.10.200">
    <property type="match status" value="1"/>
</dbReference>
<dbReference type="AlphaFoldDB" id="A0A0M0LS71"/>
<feature type="domain" description="TACO1/YebC-like second and third" evidence="2">
    <location>
        <begin position="79"/>
        <end position="244"/>
    </location>
</feature>
<reference evidence="5" key="1">
    <citation type="journal article" date="2015" name="PLoS Genet.">
        <title>Genome Sequence and Transcriptome Analyses of Chrysochromulina tobin: Metabolic Tools for Enhanced Algal Fitness in the Prominent Order Prymnesiales (Haptophyceae).</title>
        <authorList>
            <person name="Hovde B.T."/>
            <person name="Deodato C.R."/>
            <person name="Hunsperger H.M."/>
            <person name="Ryken S.A."/>
            <person name="Yost W."/>
            <person name="Jha R.K."/>
            <person name="Patterson J."/>
            <person name="Monnat R.J. Jr."/>
            <person name="Barlow S.B."/>
            <person name="Starkenburg S.R."/>
            <person name="Cattolico R.A."/>
        </authorList>
    </citation>
    <scope>NUCLEOTIDE SEQUENCE</scope>
    <source>
        <strain evidence="5">CCMP291</strain>
    </source>
</reference>
<dbReference type="Proteomes" id="UP000037460">
    <property type="component" value="Unassembled WGS sequence"/>
</dbReference>
<evidence type="ECO:0000313" key="4">
    <source>
        <dbReference type="EMBL" id="KOO53831.1"/>
    </source>
</evidence>
<dbReference type="InterPro" id="IPR017856">
    <property type="entry name" value="Integrase-like_N"/>
</dbReference>
<dbReference type="PANTHER" id="PTHR12532:SF0">
    <property type="entry name" value="TRANSLATIONAL ACTIVATOR OF CYTOCHROME C OXIDASE 1"/>
    <property type="match status" value="1"/>
</dbReference>
<dbReference type="HAMAP" id="MF_00693">
    <property type="entry name" value="Transcrip_reg_TACO1"/>
    <property type="match status" value="1"/>
</dbReference>
<comment type="caution">
    <text evidence="4">The sequence shown here is derived from an EMBL/GenBank/DDBJ whole genome shotgun (WGS) entry which is preliminary data.</text>
</comment>
<evidence type="ECO:0000259" key="2">
    <source>
        <dbReference type="Pfam" id="PF01709"/>
    </source>
</evidence>
<evidence type="ECO:0000313" key="5">
    <source>
        <dbReference type="Proteomes" id="UP000037460"/>
    </source>
</evidence>
<dbReference type="EMBL" id="JWZX01000041">
    <property type="protein sequence ID" value="KOO53831.1"/>
    <property type="molecule type" value="Genomic_DNA"/>
</dbReference>
<gene>
    <name evidence="4" type="ORF">Ctob_015486</name>
</gene>
<feature type="domain" description="TACO1/YebC-like N-terminal" evidence="3">
    <location>
        <begin position="3"/>
        <end position="72"/>
    </location>
</feature>
<keyword evidence="5" id="KW-1185">Reference proteome</keyword>
<dbReference type="OrthoDB" id="2017544at2759"/>
<name>A0A0M0LS71_9EUKA</name>
<dbReference type="GO" id="GO:0005737">
    <property type="term" value="C:cytoplasm"/>
    <property type="evidence" value="ECO:0007669"/>
    <property type="project" value="UniProtKB-ARBA"/>
</dbReference>
<sequence>MGRKFENNKLRMAKTALAYAKKASYIGKKVVIAVKSGGGDPTINRQLAAVMAEANALNVPKDVIKNNVKRALDKDTSSYEELTYEVYGHGGVGLIIGCLTDNKNRAVERVSTAAKKANCKVAASGSVAFNFQRRGRIAINTALSDEQLLELAIEAGCEGDVTLEAPDTEVRGDSEDVKCVAFTEVEELGKLQAALQEKGHACSGMLVYVPSTTIACSEEDSEANYKYIDMLDEIDDVSSVEHNMQV</sequence>
<evidence type="ECO:0000259" key="3">
    <source>
        <dbReference type="Pfam" id="PF20772"/>
    </source>
</evidence>
<dbReference type="InterPro" id="IPR048300">
    <property type="entry name" value="TACO1_YebC-like_2nd/3rd_dom"/>
</dbReference>
<dbReference type="InterPro" id="IPR029072">
    <property type="entry name" value="YebC-like"/>
</dbReference>
<accession>A0A0M0LS71</accession>
<dbReference type="SUPFAM" id="SSF75625">
    <property type="entry name" value="YebC-like"/>
    <property type="match status" value="1"/>
</dbReference>
<dbReference type="Pfam" id="PF01709">
    <property type="entry name" value="Transcrip_reg"/>
    <property type="match status" value="1"/>
</dbReference>
<comment type="similarity">
    <text evidence="1">Belongs to the TACO1 family.</text>
</comment>
<dbReference type="PANTHER" id="PTHR12532">
    <property type="entry name" value="TRANSLATIONAL ACTIVATOR OF CYTOCHROME C OXIDASE 1"/>
    <property type="match status" value="1"/>
</dbReference>
<dbReference type="InterPro" id="IPR002876">
    <property type="entry name" value="Transcrip_reg_TACO1-like"/>
</dbReference>
<dbReference type="InterPro" id="IPR026564">
    <property type="entry name" value="Transcrip_reg_TACO1-like_dom3"/>
</dbReference>
<organism evidence="4 5">
    <name type="scientific">Chrysochromulina tobinii</name>
    <dbReference type="NCBI Taxonomy" id="1460289"/>
    <lineage>
        <taxon>Eukaryota</taxon>
        <taxon>Haptista</taxon>
        <taxon>Haptophyta</taxon>
        <taxon>Prymnesiophyceae</taxon>
        <taxon>Prymnesiales</taxon>
        <taxon>Chrysochromulinaceae</taxon>
        <taxon>Chrysochromulina</taxon>
    </lineage>
</organism>